<dbReference type="Pfam" id="PF16874">
    <property type="entry name" value="Glyco_hydro_36C"/>
    <property type="match status" value="1"/>
</dbReference>
<feature type="binding site" evidence="7">
    <location>
        <position position="532"/>
    </location>
    <ligand>
        <name>substrate</name>
    </ligand>
</feature>
<dbReference type="Pfam" id="PF16875">
    <property type="entry name" value="Glyco_hydro_36N"/>
    <property type="match status" value="1"/>
</dbReference>
<dbReference type="PANTHER" id="PTHR43053:SF3">
    <property type="entry name" value="ALPHA-GALACTOSIDASE C-RELATED"/>
    <property type="match status" value="1"/>
</dbReference>
<proteinExistence type="inferred from homology"/>
<dbReference type="SUPFAM" id="SSF51445">
    <property type="entry name" value="(Trans)glycosidases"/>
    <property type="match status" value="1"/>
</dbReference>
<feature type="binding site" evidence="7">
    <location>
        <begin position="372"/>
        <end position="373"/>
    </location>
    <ligand>
        <name>substrate</name>
    </ligand>
</feature>
<dbReference type="Pfam" id="PF02065">
    <property type="entry name" value="Melibiase"/>
    <property type="match status" value="1"/>
</dbReference>
<dbReference type="EMBL" id="PKIB01000003">
    <property type="protein sequence ID" value="PLA54181.1"/>
    <property type="molecule type" value="Genomic_DNA"/>
</dbReference>
<keyword evidence="4 5" id="KW-0326">Glycosidase</keyword>
<dbReference type="InterPro" id="IPR050985">
    <property type="entry name" value="Alpha-glycosidase_related"/>
</dbReference>
<name>A0A2I1YGZ1_STRMC</name>
<evidence type="ECO:0000256" key="3">
    <source>
        <dbReference type="ARBA" id="ARBA00022801"/>
    </source>
</evidence>
<sequence length="753" mass="87065">MHTDYEMNIIYQSKNQQFHLFNGEISYIFRVSGDGKLLHLYYGETLPDNDYSHLIEMHHRPMSTYRNENDLLYSLEHLRQEFPEYGTTDFRHPAISILQKNGSRLTDFVYIGHEIEDGKPRLEGLPATYVDRDSESKTLKVYLLDAITSIQVELLYTIYRDYPVITRSVRIINKGKESQIIENISSLSLDLPDADYEWQQLSGAWGRERTIKSRTLQQGIQSIESTRGISSHQHNPFVTLKRKNTDENQGEAIGAALVYSGNFLIQAEVDTWDVTRLQIGINPFGFNWQLNSGETFTTPEAILVYSSTGLNGMSQTFHQLFRKRLARGEWREKDRPVLINNWEATYFDFDEDKLVSIAKKAFDVGIELFVLDDGWFGNRENDCAGLGDWYVNPKRLPEGISSLSEKIRSFGMKFGLWFEPEMVNKDSELYRKHPNWIISTPNRKPHHGRNQYVLNFGLDEVVENIFDQMCKIIDESKLDYIKWDMNRPLTDVFDSHLSANQQGEVFHRYILGVYRLYEKLITKYPNILFESCSSGGGRFDPGMLYYAPQAWASDDSDAIERLKIQYGTSMLYPISSIGSHVSIVPNHQTNRIVPIKTRGNVAFFGAFGYELDLNELNEDDLSIVKEQISFYKKYRNLIHNGTFYRLLSPFDNDNQTSWMVVSHDKKIAIVAHYKTLNEVNASYRRLKLKGLDSNRLYQVEQNGLYSGAELMKAGLVCSDASSGQINDQNQRPETFDFDSKVWVIKQEESDDEQ</sequence>
<dbReference type="FunFam" id="3.20.20.70:FF:000118">
    <property type="entry name" value="Alpha-galactosidase"/>
    <property type="match status" value="1"/>
</dbReference>
<feature type="binding site" evidence="7">
    <location>
        <position position="205"/>
    </location>
    <ligand>
        <name>substrate</name>
    </ligand>
</feature>
<evidence type="ECO:0000256" key="6">
    <source>
        <dbReference type="PIRSR" id="PIRSR005536-1"/>
    </source>
</evidence>
<evidence type="ECO:0000313" key="11">
    <source>
        <dbReference type="Proteomes" id="UP000235073"/>
    </source>
</evidence>
<dbReference type="InterPro" id="IPR013780">
    <property type="entry name" value="Glyco_hydro_b"/>
</dbReference>
<dbReference type="InterPro" id="IPR002252">
    <property type="entry name" value="Glyco_hydro_36"/>
</dbReference>
<feature type="domain" description="Glycosyl hydrolase family 36 N-terminal" evidence="9">
    <location>
        <begin position="35"/>
        <end position="291"/>
    </location>
</feature>
<dbReference type="InterPro" id="IPR013785">
    <property type="entry name" value="Aldolase_TIM"/>
</dbReference>
<comment type="similarity">
    <text evidence="5">Belongs to the glycosyl hydrolase.</text>
</comment>
<dbReference type="InterPro" id="IPR031704">
    <property type="entry name" value="Glyco_hydro_36_N"/>
</dbReference>
<dbReference type="PRINTS" id="PR00743">
    <property type="entry name" value="GLHYDRLASE36"/>
</dbReference>
<feature type="binding site" evidence="7">
    <location>
        <position position="449"/>
    </location>
    <ligand>
        <name>substrate</name>
    </ligand>
</feature>
<evidence type="ECO:0000256" key="1">
    <source>
        <dbReference type="ARBA" id="ARBA00001255"/>
    </source>
</evidence>
<comment type="catalytic activity">
    <reaction evidence="1 5">
        <text>Hydrolysis of terminal, non-reducing alpha-D-galactose residues in alpha-D-galactosides, including galactose oligosaccharides, galactomannans and galactolipids.</text>
        <dbReference type="EC" id="3.2.1.22"/>
    </reaction>
</comment>
<dbReference type="GO" id="GO:0004557">
    <property type="term" value="F:alpha-galactosidase activity"/>
    <property type="evidence" value="ECO:0007669"/>
    <property type="project" value="UniProtKB-UniRule"/>
</dbReference>
<organism evidence="10 11">
    <name type="scientific">Streptococcus macedonicus</name>
    <name type="common">Streptococcus gallolyticus macedonicus</name>
    <dbReference type="NCBI Taxonomy" id="59310"/>
    <lineage>
        <taxon>Bacteria</taxon>
        <taxon>Bacillati</taxon>
        <taxon>Bacillota</taxon>
        <taxon>Bacilli</taxon>
        <taxon>Lactobacillales</taxon>
        <taxon>Streptococcaceae</taxon>
        <taxon>Streptococcus</taxon>
    </lineage>
</organism>
<dbReference type="AlphaFoldDB" id="A0A2I1YGZ1"/>
<evidence type="ECO:0000256" key="2">
    <source>
        <dbReference type="ARBA" id="ARBA00012755"/>
    </source>
</evidence>
<evidence type="ECO:0000259" key="9">
    <source>
        <dbReference type="Pfam" id="PF16875"/>
    </source>
</evidence>
<dbReference type="CDD" id="cd14791">
    <property type="entry name" value="GH36"/>
    <property type="match status" value="1"/>
</dbReference>
<evidence type="ECO:0000256" key="5">
    <source>
        <dbReference type="PIRNR" id="PIRNR005536"/>
    </source>
</evidence>
<dbReference type="Gene3D" id="2.60.40.1180">
    <property type="entry name" value="Golgi alpha-mannosidase II"/>
    <property type="match status" value="1"/>
</dbReference>
<dbReference type="Gene3D" id="2.70.98.60">
    <property type="entry name" value="alpha-galactosidase from lactobacil brevis"/>
    <property type="match status" value="1"/>
</dbReference>
<dbReference type="PIRSF" id="PIRSF005536">
    <property type="entry name" value="Agal"/>
    <property type="match status" value="1"/>
</dbReference>
<keyword evidence="3 5" id="KW-0378">Hydrolase</keyword>
<accession>A0A2I1YGZ1</accession>
<evidence type="ECO:0000313" key="10">
    <source>
        <dbReference type="EMBL" id="PLA54181.1"/>
    </source>
</evidence>
<evidence type="ECO:0000256" key="7">
    <source>
        <dbReference type="PIRSR" id="PIRSR005536-2"/>
    </source>
</evidence>
<dbReference type="InterPro" id="IPR031705">
    <property type="entry name" value="Glyco_hydro_36_C"/>
</dbReference>
<reference evidence="10 11" key="1">
    <citation type="submission" date="2017-12" db="EMBL/GenBank/DDBJ databases">
        <title>Phylogenetic diversity of female urinary microbiome.</title>
        <authorList>
            <person name="Thomas-White K."/>
            <person name="Wolfe A.J."/>
        </authorList>
    </citation>
    <scope>NUCLEOTIDE SEQUENCE [LARGE SCALE GENOMIC DNA]</scope>
    <source>
        <strain evidence="10 11">UMB0733</strain>
    </source>
</reference>
<dbReference type="EC" id="3.2.1.22" evidence="2 5"/>
<feature type="active site" description="Nucleophile" evidence="6">
    <location>
        <position position="484"/>
    </location>
</feature>
<dbReference type="InterPro" id="IPR017853">
    <property type="entry name" value="GH"/>
</dbReference>
<dbReference type="InterPro" id="IPR038417">
    <property type="entry name" value="Alpga-gal_N_sf"/>
</dbReference>
<dbReference type="Proteomes" id="UP000235073">
    <property type="component" value="Unassembled WGS sequence"/>
</dbReference>
<evidence type="ECO:0000259" key="8">
    <source>
        <dbReference type="Pfam" id="PF16874"/>
    </source>
</evidence>
<dbReference type="Gene3D" id="3.20.20.70">
    <property type="entry name" value="Aldolase class I"/>
    <property type="match status" value="1"/>
</dbReference>
<dbReference type="PANTHER" id="PTHR43053">
    <property type="entry name" value="GLYCOSIDASE FAMILY 31"/>
    <property type="match status" value="1"/>
</dbReference>
<gene>
    <name evidence="10" type="ORF">CYK21_06010</name>
</gene>
<feature type="binding site" evidence="7">
    <location>
        <position position="554"/>
    </location>
    <ligand>
        <name>substrate</name>
    </ligand>
</feature>
<feature type="active site" description="Proton donor" evidence="6">
    <location>
        <position position="554"/>
    </location>
</feature>
<feature type="binding site" evidence="7">
    <location>
        <begin position="482"/>
        <end position="486"/>
    </location>
    <ligand>
        <name>substrate</name>
    </ligand>
</feature>
<protein>
    <recommendedName>
        <fullName evidence="2 5">Alpha-galactosidase</fullName>
        <ecNumber evidence="2 5">3.2.1.22</ecNumber>
    </recommendedName>
</protein>
<dbReference type="GO" id="GO:0016052">
    <property type="term" value="P:carbohydrate catabolic process"/>
    <property type="evidence" value="ECO:0007669"/>
    <property type="project" value="InterPro"/>
</dbReference>
<evidence type="ECO:0000256" key="4">
    <source>
        <dbReference type="ARBA" id="ARBA00023295"/>
    </source>
</evidence>
<dbReference type="RefSeq" id="WP_003065872.1">
    <property type="nucleotide sequence ID" value="NZ_PKIB01000003.1"/>
</dbReference>
<dbReference type="GeneID" id="64019316"/>
<comment type="caution">
    <text evidence="10">The sequence shown here is derived from an EMBL/GenBank/DDBJ whole genome shotgun (WGS) entry which is preliminary data.</text>
</comment>
<feature type="domain" description="Glycosyl hydrolase family 36 C-terminal" evidence="8">
    <location>
        <begin position="655"/>
        <end position="743"/>
    </location>
</feature>